<gene>
    <name evidence="1" type="ORF">RMAR00112_LOCUS14911</name>
    <name evidence="2" type="ORF">RMAR00112_LOCUS14914</name>
    <name evidence="3" type="ORF">RMAR00112_LOCUS14920</name>
    <name evidence="4" type="ORF">RMAR00112_LOCUS14926</name>
</gene>
<dbReference type="EMBL" id="HBHW01019312">
    <property type="protein sequence ID" value="CAE0046935.1"/>
    <property type="molecule type" value="Transcribed_RNA"/>
</dbReference>
<protein>
    <submittedName>
        <fullName evidence="1">Uncharacterized protein</fullName>
    </submittedName>
</protein>
<evidence type="ECO:0000313" key="3">
    <source>
        <dbReference type="EMBL" id="CAE0046941.1"/>
    </source>
</evidence>
<sequence length="302" mass="34329">MLGQKEEEKANMPVRRPSADLRFCVRPRTSIKIREYFHTLGGAATLKLGADYVFDPSKPEMHNLQIKTSLKDTFVNAKILYSAGEVTLAKNLWLDGRTRVNLWCSVHLPTATPSFGFKITPFRGSRSTNVERPNRPNQEPQFSPYSLPPLRFRNEMMLANTPFGVQLETCLEFFPHVAYSSSDKKVGIGTLQACLEQLNVVLYLNTSNVIPKSLLSNKILSPVGYVEESGPSRLAEKGWQDVKKGSEDIMADARKRSKKAKAYVLKKSEQTITNARNRMREFSFRPPKFHPVQALIRRLHQF</sequence>
<evidence type="ECO:0000313" key="4">
    <source>
        <dbReference type="EMBL" id="CAE0046947.1"/>
    </source>
</evidence>
<evidence type="ECO:0000313" key="1">
    <source>
        <dbReference type="EMBL" id="CAE0046932.1"/>
    </source>
</evidence>
<proteinExistence type="predicted"/>
<dbReference type="EMBL" id="HBHW01019318">
    <property type="protein sequence ID" value="CAE0046941.1"/>
    <property type="molecule type" value="Transcribed_RNA"/>
</dbReference>
<dbReference type="EMBL" id="HBHW01019324">
    <property type="protein sequence ID" value="CAE0046947.1"/>
    <property type="molecule type" value="Transcribed_RNA"/>
</dbReference>
<reference evidence="1" key="1">
    <citation type="submission" date="2021-01" db="EMBL/GenBank/DDBJ databases">
        <authorList>
            <person name="Corre E."/>
            <person name="Pelletier E."/>
            <person name="Niang G."/>
            <person name="Scheremetjew M."/>
            <person name="Finn R."/>
            <person name="Kale V."/>
            <person name="Holt S."/>
            <person name="Cochrane G."/>
            <person name="Meng A."/>
            <person name="Brown T."/>
            <person name="Cohen L."/>
        </authorList>
    </citation>
    <scope>NUCLEOTIDE SEQUENCE</scope>
    <source>
        <strain evidence="1">CCMP 769</strain>
    </source>
</reference>
<dbReference type="EMBL" id="HBHW01019309">
    <property type="protein sequence ID" value="CAE0046932.1"/>
    <property type="molecule type" value="Transcribed_RNA"/>
</dbReference>
<organism evidence="1">
    <name type="scientific">Rhodosorus marinus</name>
    <dbReference type="NCBI Taxonomy" id="101924"/>
    <lineage>
        <taxon>Eukaryota</taxon>
        <taxon>Rhodophyta</taxon>
        <taxon>Stylonematophyceae</taxon>
        <taxon>Stylonematales</taxon>
        <taxon>Stylonemataceae</taxon>
        <taxon>Rhodosorus</taxon>
    </lineage>
</organism>
<evidence type="ECO:0000313" key="2">
    <source>
        <dbReference type="EMBL" id="CAE0046935.1"/>
    </source>
</evidence>
<name>A0A7S2ZQ68_9RHOD</name>
<dbReference type="AlphaFoldDB" id="A0A7S2ZQ68"/>
<accession>A0A7S2ZQ68</accession>